<evidence type="ECO:0000256" key="1">
    <source>
        <dbReference type="SAM" id="MobiDB-lite"/>
    </source>
</evidence>
<evidence type="ECO:0000313" key="4">
    <source>
        <dbReference type="EMBL" id="OCB68949.1"/>
    </source>
</evidence>
<proteinExistence type="predicted"/>
<dbReference type="Proteomes" id="UP000182367">
    <property type="component" value="Unassembled WGS sequence"/>
</dbReference>
<dbReference type="EMBL" id="FNEO01000002">
    <property type="protein sequence ID" value="SDJ26788.1"/>
    <property type="molecule type" value="Genomic_DNA"/>
</dbReference>
<comment type="caution">
    <text evidence="4">The sequence shown here is derived from an EMBL/GenBank/DDBJ whole genome shotgun (WGS) entry which is preliminary data.</text>
</comment>
<dbReference type="CDD" id="cd07341">
    <property type="entry name" value="M56_BlaR1_MecR1_like"/>
    <property type="match status" value="1"/>
</dbReference>
<dbReference type="Proteomes" id="UP000093226">
    <property type="component" value="Unassembled WGS sequence"/>
</dbReference>
<reference evidence="5 7" key="3">
    <citation type="submission" date="2016-10" db="EMBL/GenBank/DDBJ databases">
        <authorList>
            <person name="Varghese N."/>
            <person name="Submissions S."/>
        </authorList>
    </citation>
    <scope>NUCLEOTIDE SEQUENCE [LARGE SCALE GENOMIC DNA]</scope>
    <source>
        <strain evidence="5 7">Gm-149</strain>
    </source>
</reference>
<sequence length="575" mass="66326">MENLFLYFIKASGLIGLFFLAYMLLLRKETFFTANRWFLLSGLFTSALLPLYFITKIIWVEPTTDSLDWSTIPVTTMTINPEPQIDWYLIATYVYLIGTVIFLLKLFFDFYSLSKVFKGQNSKQQGNFKLIDINVNIAPFSFFKAIVYNSSLYTSIELENILEHEKVHSSQHHSVDVLVARLFCIAFWFNPLIWLYKKAIIQNLEFIADSEASKNIADKKAYQLTLLKITTQDNCVAITNHFYQSLIKKRIIMLNKNQSDKWNSWKYITVFPVLIAFVFLFQIEVVAQEKEVQKQKKQDKINTKTGRLKLTIDPGKDAEKDKIFNRKIEFRDELIVVNGKPTFRDPRDLYIDLITSIKQLNIEQAIAKYGTLGKKGAFEITTENNISPFSEEIKLMGSDKKTEKTNKNSNKSKNKKTVRITTKSKEPIKSYLKEYYIDGKKSTAFVYSKLDINNIDKIETNSFEKKVIITTKTSDTPKPTIISEQNDNSKTSTKINDEDKNSAPIDFIKTFRKALVIIDGKESNLKSLLKIKNRNIKIINANIFEESTDETKKITLATYGEKSRNGVLVVETSPL</sequence>
<keyword evidence="2" id="KW-0472">Membrane</keyword>
<dbReference type="AlphaFoldDB" id="A0A1B9DH32"/>
<dbReference type="RefSeq" id="WP_066329915.1">
    <property type="nucleotide sequence ID" value="NZ_BJVF01000002.1"/>
</dbReference>
<keyword evidence="2" id="KW-0812">Transmembrane</keyword>
<accession>A0A1B9DH32</accession>
<dbReference type="OrthoDB" id="1522859at2"/>
<dbReference type="STRING" id="551990.SAMN05192550_1765"/>
<feature type="transmembrane region" description="Helical" evidence="2">
    <location>
        <begin position="267"/>
        <end position="287"/>
    </location>
</feature>
<keyword evidence="7" id="KW-1185">Reference proteome</keyword>
<protein>
    <submittedName>
        <fullName evidence="5">BlaR1 peptidase M56</fullName>
    </submittedName>
</protein>
<feature type="region of interest" description="Disordered" evidence="1">
    <location>
        <begin position="398"/>
        <end position="418"/>
    </location>
</feature>
<evidence type="ECO:0000259" key="3">
    <source>
        <dbReference type="Pfam" id="PF05569"/>
    </source>
</evidence>
<reference evidence="6" key="1">
    <citation type="submission" date="2016-03" db="EMBL/GenBank/DDBJ databases">
        <title>Draft genome sequence of Paenibacillus glacialis DSM 22343.</title>
        <authorList>
            <person name="Shin S.-K."/>
            <person name="Yi H."/>
        </authorList>
    </citation>
    <scope>NUCLEOTIDE SEQUENCE [LARGE SCALE GENOMIC DNA]</scope>
    <source>
        <strain evidence="6">NBRC 105008</strain>
    </source>
</reference>
<feature type="transmembrane region" description="Helical" evidence="2">
    <location>
        <begin position="37"/>
        <end position="59"/>
    </location>
</feature>
<feature type="region of interest" description="Disordered" evidence="1">
    <location>
        <begin position="478"/>
        <end position="497"/>
    </location>
</feature>
<dbReference type="PANTHER" id="PTHR34978:SF3">
    <property type="entry name" value="SLR0241 PROTEIN"/>
    <property type="match status" value="1"/>
</dbReference>
<organism evidence="4 6">
    <name type="scientific">Flavobacterium glycines</name>
    <dbReference type="NCBI Taxonomy" id="551990"/>
    <lineage>
        <taxon>Bacteria</taxon>
        <taxon>Pseudomonadati</taxon>
        <taxon>Bacteroidota</taxon>
        <taxon>Flavobacteriia</taxon>
        <taxon>Flavobacteriales</taxon>
        <taxon>Flavobacteriaceae</taxon>
        <taxon>Flavobacterium</taxon>
    </lineage>
</organism>
<dbReference type="InterPro" id="IPR008756">
    <property type="entry name" value="Peptidase_M56"/>
</dbReference>
<keyword evidence="2" id="KW-1133">Transmembrane helix</keyword>
<dbReference type="PANTHER" id="PTHR34978">
    <property type="entry name" value="POSSIBLE SENSOR-TRANSDUCER PROTEIN BLAR"/>
    <property type="match status" value="1"/>
</dbReference>
<gene>
    <name evidence="4" type="ORF">FBGL_15375</name>
    <name evidence="5" type="ORF">SAMN05192550_1765</name>
</gene>
<evidence type="ECO:0000313" key="5">
    <source>
        <dbReference type="EMBL" id="SDJ26788.1"/>
    </source>
</evidence>
<feature type="transmembrane region" description="Helical" evidence="2">
    <location>
        <begin position="6"/>
        <end position="25"/>
    </location>
</feature>
<dbReference type="InterPro" id="IPR052173">
    <property type="entry name" value="Beta-lactam_resp_regulator"/>
</dbReference>
<dbReference type="Pfam" id="PF05569">
    <property type="entry name" value="Peptidase_M56"/>
    <property type="match status" value="1"/>
</dbReference>
<name>A0A1B9DH32_9FLAO</name>
<evidence type="ECO:0000256" key="2">
    <source>
        <dbReference type="SAM" id="Phobius"/>
    </source>
</evidence>
<feature type="compositionally biased region" description="Polar residues" evidence="1">
    <location>
        <begin position="478"/>
        <end position="494"/>
    </location>
</feature>
<evidence type="ECO:0000313" key="6">
    <source>
        <dbReference type="Proteomes" id="UP000093226"/>
    </source>
</evidence>
<feature type="domain" description="Peptidase M56" evidence="3">
    <location>
        <begin position="153"/>
        <end position="254"/>
    </location>
</feature>
<feature type="transmembrane region" description="Helical" evidence="2">
    <location>
        <begin position="87"/>
        <end position="108"/>
    </location>
</feature>
<evidence type="ECO:0000313" key="7">
    <source>
        <dbReference type="Proteomes" id="UP000182367"/>
    </source>
</evidence>
<reference evidence="4" key="2">
    <citation type="submission" date="2016-03" db="EMBL/GenBank/DDBJ databases">
        <authorList>
            <person name="Ploux O."/>
        </authorList>
    </citation>
    <scope>NUCLEOTIDE SEQUENCE</scope>
    <source>
        <strain evidence="4">NBRC 105008</strain>
    </source>
</reference>
<dbReference type="EMBL" id="LVEO01000029">
    <property type="protein sequence ID" value="OCB68949.1"/>
    <property type="molecule type" value="Genomic_DNA"/>
</dbReference>
<feature type="transmembrane region" description="Helical" evidence="2">
    <location>
        <begin position="178"/>
        <end position="196"/>
    </location>
</feature>